<organism evidence="1 2">
    <name type="scientific">Amphimedon queenslandica</name>
    <name type="common">Sponge</name>
    <dbReference type="NCBI Taxonomy" id="400682"/>
    <lineage>
        <taxon>Eukaryota</taxon>
        <taxon>Metazoa</taxon>
        <taxon>Porifera</taxon>
        <taxon>Demospongiae</taxon>
        <taxon>Heteroscleromorpha</taxon>
        <taxon>Haplosclerida</taxon>
        <taxon>Niphatidae</taxon>
        <taxon>Amphimedon</taxon>
    </lineage>
</organism>
<dbReference type="AlphaFoldDB" id="A0AAN0JUL3"/>
<name>A0AAN0JUL3_AMPQE</name>
<protein>
    <submittedName>
        <fullName evidence="1">Uncharacterized protein</fullName>
    </submittedName>
</protein>
<reference evidence="2" key="1">
    <citation type="journal article" date="2010" name="Nature">
        <title>The Amphimedon queenslandica genome and the evolution of animal complexity.</title>
        <authorList>
            <person name="Srivastava M."/>
            <person name="Simakov O."/>
            <person name="Chapman J."/>
            <person name="Fahey B."/>
            <person name="Gauthier M.E."/>
            <person name="Mitros T."/>
            <person name="Richards G.S."/>
            <person name="Conaco C."/>
            <person name="Dacre M."/>
            <person name="Hellsten U."/>
            <person name="Larroux C."/>
            <person name="Putnam N.H."/>
            <person name="Stanke M."/>
            <person name="Adamska M."/>
            <person name="Darling A."/>
            <person name="Degnan S.M."/>
            <person name="Oakley T.H."/>
            <person name="Plachetzki D.C."/>
            <person name="Zhai Y."/>
            <person name="Adamski M."/>
            <person name="Calcino A."/>
            <person name="Cummins S.F."/>
            <person name="Goodstein D.M."/>
            <person name="Harris C."/>
            <person name="Jackson D.J."/>
            <person name="Leys S.P."/>
            <person name="Shu S."/>
            <person name="Woodcroft B.J."/>
            <person name="Vervoort M."/>
            <person name="Kosik K.S."/>
            <person name="Manning G."/>
            <person name="Degnan B.M."/>
            <person name="Rokhsar D.S."/>
        </authorList>
    </citation>
    <scope>NUCLEOTIDE SEQUENCE [LARGE SCALE GENOMIC DNA]</scope>
</reference>
<dbReference type="Proteomes" id="UP000007879">
    <property type="component" value="Unassembled WGS sequence"/>
</dbReference>
<dbReference type="GeneID" id="100636977"/>
<proteinExistence type="predicted"/>
<dbReference type="KEGG" id="aqu:100636977"/>
<keyword evidence="2" id="KW-1185">Reference proteome</keyword>
<evidence type="ECO:0000313" key="1">
    <source>
        <dbReference type="EnsemblMetazoa" id="XP_019860747.1"/>
    </source>
</evidence>
<accession>A0AAN0JUL3</accession>
<evidence type="ECO:0000313" key="2">
    <source>
        <dbReference type="Proteomes" id="UP000007879"/>
    </source>
</evidence>
<dbReference type="RefSeq" id="XP_019860747.1">
    <property type="nucleotide sequence ID" value="XM_020005188.1"/>
</dbReference>
<reference evidence="1" key="2">
    <citation type="submission" date="2024-06" db="UniProtKB">
        <authorList>
            <consortium name="EnsemblMetazoa"/>
        </authorList>
    </citation>
    <scope>IDENTIFICATION</scope>
</reference>
<sequence>MDEELRAPFRCLESSYMQKKAYTSLGLVEPVQRELGQTLKRRGKRFKLCSEYAYDIPLEKSLQQLLSNSSIFDQVMSGHCQNDNLFEDYCDGSIFKNHLLFSVNPTALQVMLYYDDLEICNPIGSRAKKHKIGVFYYILGNIPPKWRSSLKVIQLVTIVRHSLIHEYGIDKILQPFMESIKKFEKAEGVDLNINGQQHNFRGTITIVCADNLASWSLGGYKALASALRKCRFCMAIAEDMSSKFLSEEFQPRTRITHANHVTHLAGPLHDHIATTYGIVRDSILNQSQFFHVTEGLAPDIMHDILEGALQYETKELLIYFSLWIL</sequence>
<dbReference type="EnsemblMetazoa" id="XM_020005188.1">
    <property type="protein sequence ID" value="XP_019860747.1"/>
    <property type="gene ID" value="LOC100636977"/>
</dbReference>